<dbReference type="PROSITE" id="PS50109">
    <property type="entry name" value="HIS_KIN"/>
    <property type="match status" value="1"/>
</dbReference>
<dbReference type="InterPro" id="IPR036097">
    <property type="entry name" value="HisK_dim/P_sf"/>
</dbReference>
<keyword evidence="10" id="KW-0936">Ethylene signaling pathway</keyword>
<keyword evidence="7 19" id="KW-0597">Phosphoprotein</keyword>
<evidence type="ECO:0000256" key="12">
    <source>
        <dbReference type="ARBA" id="ARBA00022824"/>
    </source>
</evidence>
<feature type="transmembrane region" description="Helical" evidence="21">
    <location>
        <begin position="60"/>
        <end position="79"/>
    </location>
</feature>
<dbReference type="SUPFAM" id="SSF55785">
    <property type="entry name" value="PYP-like sensor domain (PAS domain)"/>
    <property type="match status" value="1"/>
</dbReference>
<keyword evidence="9 21" id="KW-0812">Transmembrane</keyword>
<evidence type="ECO:0000256" key="20">
    <source>
        <dbReference type="SAM" id="Coils"/>
    </source>
</evidence>
<dbReference type="InterPro" id="IPR000014">
    <property type="entry name" value="PAS"/>
</dbReference>
<dbReference type="OrthoDB" id="5555607at2"/>
<dbReference type="Gene3D" id="3.30.450.40">
    <property type="match status" value="1"/>
</dbReference>
<comment type="similarity">
    <text evidence="4">In the N-terminal section; belongs to the phytochrome family.</text>
</comment>
<evidence type="ECO:0000256" key="10">
    <source>
        <dbReference type="ARBA" id="ARBA00022745"/>
    </source>
</evidence>
<dbReference type="InterPro" id="IPR029016">
    <property type="entry name" value="GAF-like_dom_sf"/>
</dbReference>
<dbReference type="PRINTS" id="PR00344">
    <property type="entry name" value="BCTRLSENSOR"/>
</dbReference>
<dbReference type="HOGENOM" id="CLU_000445_114_15_3"/>
<evidence type="ECO:0000256" key="13">
    <source>
        <dbReference type="ARBA" id="ARBA00022989"/>
    </source>
</evidence>
<dbReference type="Pfam" id="PF00072">
    <property type="entry name" value="Response_reg"/>
    <property type="match status" value="1"/>
</dbReference>
<comment type="catalytic activity">
    <reaction evidence="1">
        <text>ATP + protein L-histidine = ADP + protein N-phospho-L-histidine.</text>
        <dbReference type="EC" id="2.7.13.3"/>
    </reaction>
</comment>
<feature type="coiled-coil region" evidence="20">
    <location>
        <begin position="127"/>
        <end position="179"/>
    </location>
</feature>
<dbReference type="NCBIfam" id="TIGR00229">
    <property type="entry name" value="sensory_box"/>
    <property type="match status" value="1"/>
</dbReference>
<evidence type="ECO:0000256" key="9">
    <source>
        <dbReference type="ARBA" id="ARBA00022692"/>
    </source>
</evidence>
<keyword evidence="14" id="KW-0186">Copper</keyword>
<dbReference type="CDD" id="cd17580">
    <property type="entry name" value="REC_2_DhkD-like"/>
    <property type="match status" value="1"/>
</dbReference>
<dbReference type="InterPro" id="IPR036890">
    <property type="entry name" value="HATPase_C_sf"/>
</dbReference>
<dbReference type="Gene3D" id="3.30.450.20">
    <property type="entry name" value="PAS domain"/>
    <property type="match status" value="1"/>
</dbReference>
<dbReference type="Pfam" id="PF25487">
    <property type="entry name" value="ETR1_N"/>
    <property type="match status" value="1"/>
</dbReference>
<dbReference type="PANTHER" id="PTHR43547">
    <property type="entry name" value="TWO-COMPONENT HISTIDINE KINASE"/>
    <property type="match status" value="1"/>
</dbReference>
<evidence type="ECO:0000256" key="2">
    <source>
        <dbReference type="ARBA" id="ARBA00001935"/>
    </source>
</evidence>
<evidence type="ECO:0000259" key="22">
    <source>
        <dbReference type="PROSITE" id="PS50109"/>
    </source>
</evidence>
<dbReference type="CDD" id="cd16922">
    <property type="entry name" value="HATPase_EvgS-ArcB-TorS-like"/>
    <property type="match status" value="1"/>
</dbReference>
<keyword evidence="20" id="KW-0175">Coiled coil</keyword>
<dbReference type="InterPro" id="IPR011006">
    <property type="entry name" value="CheY-like_superfamily"/>
</dbReference>
<dbReference type="Gene3D" id="3.30.565.10">
    <property type="entry name" value="Histidine kinase-like ATPase, C-terminal domain"/>
    <property type="match status" value="1"/>
</dbReference>
<dbReference type="InterPro" id="IPR005467">
    <property type="entry name" value="His_kinase_dom"/>
</dbReference>
<keyword evidence="8 24" id="KW-0808">Transferase</keyword>
<evidence type="ECO:0000256" key="15">
    <source>
        <dbReference type="ARBA" id="ARBA00023012"/>
    </source>
</evidence>
<gene>
    <name evidence="24" type="ordered locus">Cyan7425_2092</name>
</gene>
<evidence type="ECO:0000256" key="5">
    <source>
        <dbReference type="ARBA" id="ARBA00009842"/>
    </source>
</evidence>
<evidence type="ECO:0000256" key="6">
    <source>
        <dbReference type="ARBA" id="ARBA00012438"/>
    </source>
</evidence>
<feature type="modified residue" description="4-aspartylphosphate" evidence="19">
    <location>
        <position position="806"/>
    </location>
</feature>
<evidence type="ECO:0000256" key="14">
    <source>
        <dbReference type="ARBA" id="ARBA00023008"/>
    </source>
</evidence>
<dbReference type="STRING" id="395961.Cyan7425_2092"/>
<evidence type="ECO:0000313" key="24">
    <source>
        <dbReference type="EMBL" id="ACL44455.1"/>
    </source>
</evidence>
<dbReference type="EC" id="2.7.13.3" evidence="6"/>
<sequence>MSLFSNFFTSGPFIPHGHCYLWQKDLVWLHLLSDSFIALAYYSIPLTLFYFVYKRKDLPFNWIFLLFAAFIVACGTTHVMEVWTLWHPDYWISGVLKALTAMVSMVTAIELVPLIPKALALPSPAQLEQANRNLQAEIQERLKIEAQLRQIQNQLEQRVEERTAALVKANEQLQQEIRERQSAHVLLDTLINNAPIGIAVWDEQLRYVQLNQALADMNGLPLALHAGKTIAELLPGVSTNVTESLRQVLTRAEPLLQQEASGETPAAPGKQRNWLVSYFPIHLPGGLTWAGAICEEITERKQREAAQRILASVSAALVTSLDEQTILTNLTQLLVPALADYCLFDIFSPQGSLERLVWHHRDLPQSLWFSQEQNFIPAPSNIHHPILQTIERRQPLLLQEVNPDWLDRIAAPSQQSAFPWQSQVRSLLILPLSARNRQLGALTLALTDASQRFYNTIDLSLAEDLAYRAALALDNAQLYYHAQEANRIKDEFLAVLSHELRSPLNPILGWAKILLNRRVDEPTTRQAISIIERNAKIQIQLIDDLLDVSRILKGKLSLTITDVDLKAVITAAIETVRLAAEAKQIQIQTRFLAEEGLVRGDVGRLQQVIWNLLSNAIKFTPSGGRIEVRLESGAQGSEGLNPASPSQLFPVLESASPSIKISVIDTGKGITPEFLPYIFDYFRQADSSTTRKFGGLGLGLAIARHIIELHGGTIAAESPGEAKGATFTVHLPLMSRDYHLPSEGNTLVESVDLQGLKVLLVDDDTDTREFLTFLLEQLGADVTAVSSAMEALAVLASSHPDVLISDIGMPDLDGYELIQKVRSGAIHPPACSAAEVKNIPAIALTAYAGELDRQQIMAAGFQKHICKPVDPDQLVEILATLT</sequence>
<dbReference type="Pfam" id="PF01590">
    <property type="entry name" value="GAF"/>
    <property type="match status" value="1"/>
</dbReference>
<dbReference type="InterPro" id="IPR004358">
    <property type="entry name" value="Sig_transdc_His_kin-like_C"/>
</dbReference>
<evidence type="ECO:0000256" key="1">
    <source>
        <dbReference type="ARBA" id="ARBA00000085"/>
    </source>
</evidence>
<evidence type="ECO:0000256" key="8">
    <source>
        <dbReference type="ARBA" id="ARBA00022679"/>
    </source>
</evidence>
<dbReference type="PANTHER" id="PTHR43547:SF2">
    <property type="entry name" value="HYBRID SIGNAL TRANSDUCTION HISTIDINE KINASE C"/>
    <property type="match status" value="1"/>
</dbReference>
<dbReference type="FunFam" id="3.30.565.10:FF:000010">
    <property type="entry name" value="Sensor histidine kinase RcsC"/>
    <property type="match status" value="1"/>
</dbReference>
<dbReference type="eggNOG" id="COG2205">
    <property type="taxonomic scope" value="Bacteria"/>
</dbReference>
<dbReference type="EMBL" id="CP001344">
    <property type="protein sequence ID" value="ACL44455.1"/>
    <property type="molecule type" value="Genomic_DNA"/>
</dbReference>
<dbReference type="Pfam" id="PF00512">
    <property type="entry name" value="HisKA"/>
    <property type="match status" value="1"/>
</dbReference>
<keyword evidence="13 21" id="KW-1133">Transmembrane helix</keyword>
<organism evidence="24">
    <name type="scientific">Cyanothece sp. (strain PCC 7425 / ATCC 29141)</name>
    <dbReference type="NCBI Taxonomy" id="395961"/>
    <lineage>
        <taxon>Bacteria</taxon>
        <taxon>Bacillati</taxon>
        <taxon>Cyanobacteriota</taxon>
        <taxon>Cyanophyceae</taxon>
        <taxon>Gomontiellales</taxon>
        <taxon>Cyanothecaceae</taxon>
        <taxon>Cyanothece</taxon>
    </lineage>
</organism>
<dbReference type="GO" id="GO:0000155">
    <property type="term" value="F:phosphorelay sensor kinase activity"/>
    <property type="evidence" value="ECO:0007669"/>
    <property type="project" value="InterPro"/>
</dbReference>
<dbReference type="SUPFAM" id="SSF47384">
    <property type="entry name" value="Homodimeric domain of signal transducing histidine kinase"/>
    <property type="match status" value="1"/>
</dbReference>
<evidence type="ECO:0000256" key="17">
    <source>
        <dbReference type="ARBA" id="ARBA00023157"/>
    </source>
</evidence>
<dbReference type="InterPro" id="IPR058544">
    <property type="entry name" value="ETR1_N"/>
</dbReference>
<comment type="cofactor">
    <cofactor evidence="2">
        <name>Cu cation</name>
        <dbReference type="ChEBI" id="CHEBI:23378"/>
    </cofactor>
</comment>
<keyword evidence="12" id="KW-0256">Endoplasmic reticulum</keyword>
<dbReference type="SUPFAM" id="SSF55781">
    <property type="entry name" value="GAF domain-like"/>
    <property type="match status" value="1"/>
</dbReference>
<dbReference type="SUPFAM" id="SSF52172">
    <property type="entry name" value="CheY-like"/>
    <property type="match status" value="1"/>
</dbReference>
<dbReference type="AlphaFoldDB" id="B8HUB0"/>
<keyword evidence="11 24" id="KW-0418">Kinase</keyword>
<evidence type="ECO:0000256" key="19">
    <source>
        <dbReference type="PROSITE-ProRule" id="PRU00169"/>
    </source>
</evidence>
<feature type="transmembrane region" description="Helical" evidence="21">
    <location>
        <begin position="35"/>
        <end position="53"/>
    </location>
</feature>
<evidence type="ECO:0000259" key="23">
    <source>
        <dbReference type="PROSITE" id="PS50110"/>
    </source>
</evidence>
<comment type="similarity">
    <text evidence="5">Belongs to the ethylene receptor family.</text>
</comment>
<feature type="domain" description="Histidine kinase" evidence="22">
    <location>
        <begin position="495"/>
        <end position="735"/>
    </location>
</feature>
<evidence type="ECO:0000256" key="16">
    <source>
        <dbReference type="ARBA" id="ARBA00023136"/>
    </source>
</evidence>
<dbReference type="InterPro" id="IPR035965">
    <property type="entry name" value="PAS-like_dom_sf"/>
</dbReference>
<evidence type="ECO:0000256" key="21">
    <source>
        <dbReference type="SAM" id="Phobius"/>
    </source>
</evidence>
<dbReference type="SMART" id="SM00065">
    <property type="entry name" value="GAF"/>
    <property type="match status" value="1"/>
</dbReference>
<evidence type="ECO:0000256" key="18">
    <source>
        <dbReference type="ARBA" id="ARBA00074306"/>
    </source>
</evidence>
<dbReference type="SMART" id="SM00387">
    <property type="entry name" value="HATPase_c"/>
    <property type="match status" value="1"/>
</dbReference>
<dbReference type="SUPFAM" id="SSF55874">
    <property type="entry name" value="ATPase domain of HSP90 chaperone/DNA topoisomerase II/histidine kinase"/>
    <property type="match status" value="1"/>
</dbReference>
<dbReference type="SMART" id="SM00448">
    <property type="entry name" value="REC"/>
    <property type="match status" value="1"/>
</dbReference>
<dbReference type="InterPro" id="IPR003661">
    <property type="entry name" value="HisK_dim/P_dom"/>
</dbReference>
<dbReference type="InterPro" id="IPR013656">
    <property type="entry name" value="PAS_4"/>
</dbReference>
<dbReference type="KEGG" id="cyn:Cyan7425_2092"/>
<dbReference type="Gene3D" id="1.10.287.130">
    <property type="match status" value="1"/>
</dbReference>
<dbReference type="SMART" id="SM00388">
    <property type="entry name" value="HisKA"/>
    <property type="match status" value="1"/>
</dbReference>
<dbReference type="InterPro" id="IPR003594">
    <property type="entry name" value="HATPase_dom"/>
</dbReference>
<accession>B8HUB0</accession>
<dbReference type="PROSITE" id="PS50110">
    <property type="entry name" value="RESPONSE_REGULATORY"/>
    <property type="match status" value="1"/>
</dbReference>
<dbReference type="eggNOG" id="COG4191">
    <property type="taxonomic scope" value="Bacteria"/>
</dbReference>
<evidence type="ECO:0000256" key="7">
    <source>
        <dbReference type="ARBA" id="ARBA00022553"/>
    </source>
</evidence>
<evidence type="ECO:0000256" key="3">
    <source>
        <dbReference type="ARBA" id="ARBA00004477"/>
    </source>
</evidence>
<keyword evidence="16 21" id="KW-0472">Membrane</keyword>
<proteinExistence type="inferred from homology"/>
<feature type="domain" description="Response regulatory" evidence="23">
    <location>
        <begin position="757"/>
        <end position="882"/>
    </location>
</feature>
<dbReference type="Pfam" id="PF08448">
    <property type="entry name" value="PAS_4"/>
    <property type="match status" value="1"/>
</dbReference>
<keyword evidence="17" id="KW-1015">Disulfide bond</keyword>
<name>B8HUB0_CYAP4</name>
<dbReference type="InterPro" id="IPR003018">
    <property type="entry name" value="GAF"/>
</dbReference>
<dbReference type="Pfam" id="PF02518">
    <property type="entry name" value="HATPase_c"/>
    <property type="match status" value="1"/>
</dbReference>
<dbReference type="Gene3D" id="3.40.50.2300">
    <property type="match status" value="1"/>
</dbReference>
<comment type="subcellular location">
    <subcellularLocation>
        <location evidence="3">Endoplasmic reticulum membrane</location>
        <topology evidence="3">Multi-pass membrane protein</topology>
    </subcellularLocation>
</comment>
<dbReference type="InterPro" id="IPR001789">
    <property type="entry name" value="Sig_transdc_resp-reg_receiver"/>
</dbReference>
<dbReference type="CDD" id="cd00082">
    <property type="entry name" value="HisKA"/>
    <property type="match status" value="1"/>
</dbReference>
<keyword evidence="15" id="KW-0902">Two-component regulatory system</keyword>
<reference evidence="24" key="1">
    <citation type="submission" date="2009-01" db="EMBL/GenBank/DDBJ databases">
        <title>Complete sequence of chromosome Cyanothece sp. PCC 7425.</title>
        <authorList>
            <consortium name="US DOE Joint Genome Institute"/>
            <person name="Lucas S."/>
            <person name="Copeland A."/>
            <person name="Lapidus A."/>
            <person name="Glavina del Rio T."/>
            <person name="Dalin E."/>
            <person name="Tice H."/>
            <person name="Bruce D."/>
            <person name="Goodwin L."/>
            <person name="Pitluck S."/>
            <person name="Sims D."/>
            <person name="Meineke L."/>
            <person name="Brettin T."/>
            <person name="Detter J.C."/>
            <person name="Han C."/>
            <person name="Larimer F."/>
            <person name="Land M."/>
            <person name="Hauser L."/>
            <person name="Kyrpides N."/>
            <person name="Ovchinnikova G."/>
            <person name="Liberton M."/>
            <person name="Stoeckel J."/>
            <person name="Banerjee A."/>
            <person name="Singh A."/>
            <person name="Page L."/>
            <person name="Sato H."/>
            <person name="Zhao L."/>
            <person name="Sherman L."/>
            <person name="Pakrasi H."/>
            <person name="Richardson P."/>
        </authorList>
    </citation>
    <scope>NUCLEOTIDE SEQUENCE</scope>
    <source>
        <strain evidence="24">PCC 7425</strain>
    </source>
</reference>
<evidence type="ECO:0000256" key="11">
    <source>
        <dbReference type="ARBA" id="ARBA00022777"/>
    </source>
</evidence>
<dbReference type="eggNOG" id="COG0784">
    <property type="taxonomic scope" value="Bacteria"/>
</dbReference>
<evidence type="ECO:0000256" key="4">
    <source>
        <dbReference type="ARBA" id="ARBA00006402"/>
    </source>
</evidence>
<protein>
    <recommendedName>
        <fullName evidence="18">Circadian input-output histidine kinase CikA</fullName>
        <ecNumber evidence="6">2.7.13.3</ecNumber>
    </recommendedName>
</protein>